<accession>A0A2T0UZB7</accession>
<keyword evidence="2" id="KW-1277">Toxin-antitoxin system</keyword>
<evidence type="ECO:0000256" key="3">
    <source>
        <dbReference type="ARBA" id="ARBA00022679"/>
    </source>
</evidence>
<dbReference type="PANTHER" id="PTHR33571">
    <property type="entry name" value="SSL8005 PROTEIN"/>
    <property type="match status" value="1"/>
</dbReference>
<evidence type="ECO:0000313" key="11">
    <source>
        <dbReference type="EMBL" id="PRY63244.1"/>
    </source>
</evidence>
<dbReference type="OrthoDB" id="9803128at2"/>
<comment type="cofactor">
    <cofactor evidence="1">
        <name>Mg(2+)</name>
        <dbReference type="ChEBI" id="CHEBI:18420"/>
    </cofactor>
</comment>
<keyword evidence="5" id="KW-0479">Metal-binding</keyword>
<dbReference type="Pfam" id="PF01909">
    <property type="entry name" value="NTP_transf_2"/>
    <property type="match status" value="1"/>
</dbReference>
<organism evidence="11 12">
    <name type="scientific">Knoellia remsis</name>
    <dbReference type="NCBI Taxonomy" id="407159"/>
    <lineage>
        <taxon>Bacteria</taxon>
        <taxon>Bacillati</taxon>
        <taxon>Actinomycetota</taxon>
        <taxon>Actinomycetes</taxon>
        <taxon>Micrococcales</taxon>
        <taxon>Intrasporangiaceae</taxon>
        <taxon>Knoellia</taxon>
    </lineage>
</organism>
<dbReference type="GO" id="GO:0046872">
    <property type="term" value="F:metal ion binding"/>
    <property type="evidence" value="ECO:0007669"/>
    <property type="project" value="UniProtKB-KW"/>
</dbReference>
<keyword evidence="12" id="KW-1185">Reference proteome</keyword>
<dbReference type="PANTHER" id="PTHR33571:SF12">
    <property type="entry name" value="BSL3053 PROTEIN"/>
    <property type="match status" value="1"/>
</dbReference>
<reference evidence="11 12" key="1">
    <citation type="submission" date="2018-03" db="EMBL/GenBank/DDBJ databases">
        <title>Genomic Encyclopedia of Archaeal and Bacterial Type Strains, Phase II (KMG-II): from individual species to whole genera.</title>
        <authorList>
            <person name="Goeker M."/>
        </authorList>
    </citation>
    <scope>NUCLEOTIDE SEQUENCE [LARGE SCALE GENOMIC DNA]</scope>
    <source>
        <strain evidence="11 12">ATCC BAA-1496</strain>
    </source>
</reference>
<evidence type="ECO:0000256" key="5">
    <source>
        <dbReference type="ARBA" id="ARBA00022723"/>
    </source>
</evidence>
<protein>
    <recommendedName>
        <fullName evidence="10">Polymerase nucleotidyl transferase domain-containing protein</fullName>
    </recommendedName>
</protein>
<evidence type="ECO:0000256" key="8">
    <source>
        <dbReference type="ARBA" id="ARBA00022842"/>
    </source>
</evidence>
<dbReference type="EMBL" id="PVTI01000002">
    <property type="protein sequence ID" value="PRY63244.1"/>
    <property type="molecule type" value="Genomic_DNA"/>
</dbReference>
<sequence length="157" mass="17003">MTLAAEYRDARRAEGVARLRRALALRAMVAAGASQRDIASALGISQPAVSQQLKVATHLDQVHPQELLEAATPILKAVATEHGYTRLAVFGSVARGEARADSDIDLLVQPPPNTSSFDFVRFTQIIEDILGRDVDLVDYGGLRSGLDDDIRREAVLL</sequence>
<keyword evidence="8" id="KW-0460">Magnesium</keyword>
<evidence type="ECO:0000256" key="4">
    <source>
        <dbReference type="ARBA" id="ARBA00022695"/>
    </source>
</evidence>
<comment type="similarity">
    <text evidence="9">Belongs to the MntA antitoxin family.</text>
</comment>
<dbReference type="InterPro" id="IPR052038">
    <property type="entry name" value="Type-VII_TA_antitoxin"/>
</dbReference>
<dbReference type="AlphaFoldDB" id="A0A2T0UZB7"/>
<comment type="caution">
    <text evidence="11">The sequence shown here is derived from an EMBL/GenBank/DDBJ whole genome shotgun (WGS) entry which is preliminary data.</text>
</comment>
<dbReference type="GO" id="GO:0005524">
    <property type="term" value="F:ATP binding"/>
    <property type="evidence" value="ECO:0007669"/>
    <property type="project" value="UniProtKB-KW"/>
</dbReference>
<gene>
    <name evidence="11" type="ORF">BCF74_10276</name>
</gene>
<dbReference type="SUPFAM" id="SSF81301">
    <property type="entry name" value="Nucleotidyltransferase"/>
    <property type="match status" value="1"/>
</dbReference>
<evidence type="ECO:0000256" key="6">
    <source>
        <dbReference type="ARBA" id="ARBA00022741"/>
    </source>
</evidence>
<dbReference type="Proteomes" id="UP000237822">
    <property type="component" value="Unassembled WGS sequence"/>
</dbReference>
<dbReference type="RefSeq" id="WP_106296228.1">
    <property type="nucleotide sequence ID" value="NZ_PVTI01000002.1"/>
</dbReference>
<evidence type="ECO:0000256" key="7">
    <source>
        <dbReference type="ARBA" id="ARBA00022840"/>
    </source>
</evidence>
<evidence type="ECO:0000256" key="1">
    <source>
        <dbReference type="ARBA" id="ARBA00001946"/>
    </source>
</evidence>
<proteinExistence type="inferred from homology"/>
<keyword evidence="7" id="KW-0067">ATP-binding</keyword>
<evidence type="ECO:0000256" key="9">
    <source>
        <dbReference type="ARBA" id="ARBA00038276"/>
    </source>
</evidence>
<dbReference type="GO" id="GO:0016779">
    <property type="term" value="F:nucleotidyltransferase activity"/>
    <property type="evidence" value="ECO:0007669"/>
    <property type="project" value="UniProtKB-KW"/>
</dbReference>
<evidence type="ECO:0000313" key="12">
    <source>
        <dbReference type="Proteomes" id="UP000237822"/>
    </source>
</evidence>
<keyword evidence="3" id="KW-0808">Transferase</keyword>
<evidence type="ECO:0000259" key="10">
    <source>
        <dbReference type="Pfam" id="PF01909"/>
    </source>
</evidence>
<name>A0A2T0UZB7_9MICO</name>
<keyword evidence="6" id="KW-0547">Nucleotide-binding</keyword>
<dbReference type="Gene3D" id="3.30.460.10">
    <property type="entry name" value="Beta Polymerase, domain 2"/>
    <property type="match status" value="1"/>
</dbReference>
<dbReference type="InterPro" id="IPR002934">
    <property type="entry name" value="Polymerase_NTP_transf_dom"/>
</dbReference>
<keyword evidence="4" id="KW-0548">Nucleotidyltransferase</keyword>
<dbReference type="CDD" id="cd05403">
    <property type="entry name" value="NT_KNTase_like"/>
    <property type="match status" value="1"/>
</dbReference>
<evidence type="ECO:0000256" key="2">
    <source>
        <dbReference type="ARBA" id="ARBA00022649"/>
    </source>
</evidence>
<dbReference type="InterPro" id="IPR043519">
    <property type="entry name" value="NT_sf"/>
</dbReference>
<feature type="domain" description="Polymerase nucleotidyl transferase" evidence="10">
    <location>
        <begin position="74"/>
        <end position="143"/>
    </location>
</feature>